<dbReference type="InterPro" id="IPR035341">
    <property type="entry name" value="Gp63"/>
</dbReference>
<organism evidence="1 2">
    <name type="scientific">Mycobacterium phage MyraDee</name>
    <dbReference type="NCBI Taxonomy" id="2024303"/>
    <lineage>
        <taxon>Viruses</taxon>
        <taxon>Duplodnaviria</taxon>
        <taxon>Heunggongvirae</taxon>
        <taxon>Uroviricota</taxon>
        <taxon>Caudoviricetes</taxon>
        <taxon>Myradeevirus</taxon>
        <taxon>Myradeevirus MyraDee</taxon>
    </lineage>
</organism>
<keyword evidence="2" id="KW-1185">Reference proteome</keyword>
<dbReference type="Pfam" id="PF17471">
    <property type="entry name" value="GP63"/>
    <property type="match status" value="1"/>
</dbReference>
<dbReference type="Proteomes" id="UP000225918">
    <property type="component" value="Segment"/>
</dbReference>
<sequence>MTSNGENNMSPKPAAKANRFHQVIMTALLANKSSTPLAQNVSELSIQRAAKRWFN</sequence>
<evidence type="ECO:0000313" key="1">
    <source>
        <dbReference type="EMBL" id="ASR77171.1"/>
    </source>
</evidence>
<name>A0A222YY11_9CAUD</name>
<gene>
    <name evidence="1" type="ORF">SEA_MYRADEE_64</name>
</gene>
<accession>A0A222YY11</accession>
<dbReference type="EMBL" id="MF141539">
    <property type="protein sequence ID" value="ASR77171.1"/>
    <property type="molecule type" value="Genomic_DNA"/>
</dbReference>
<evidence type="ECO:0000313" key="2">
    <source>
        <dbReference type="Proteomes" id="UP000225918"/>
    </source>
</evidence>
<proteinExistence type="predicted"/>
<protein>
    <submittedName>
        <fullName evidence="1">Uncharacterized protein</fullName>
    </submittedName>
</protein>
<reference evidence="2" key="1">
    <citation type="submission" date="2017-05" db="EMBL/GenBank/DDBJ databases">
        <authorList>
            <person name="Song R."/>
            <person name="Chenine A.L."/>
            <person name="Ruprecht R.M."/>
        </authorList>
    </citation>
    <scope>NUCLEOTIDE SEQUENCE [LARGE SCALE GENOMIC DNA]</scope>
</reference>